<dbReference type="InterPro" id="IPR011249">
    <property type="entry name" value="Metalloenz_LuxS/M16"/>
</dbReference>
<dbReference type="Ensembl" id="ENSPMGT00000011739.1">
    <property type="protein sequence ID" value="ENSPMGP00000011008.1"/>
    <property type="gene ID" value="ENSPMGG00000009121.1"/>
</dbReference>
<dbReference type="PANTHER" id="PTHR43690">
    <property type="entry name" value="NARDILYSIN"/>
    <property type="match status" value="1"/>
</dbReference>
<dbReference type="Pfam" id="PF22456">
    <property type="entry name" value="PqqF-like_C_4"/>
    <property type="match status" value="1"/>
</dbReference>
<dbReference type="Gene3D" id="3.30.830.10">
    <property type="entry name" value="Metalloenzyme, LuxS/M16 peptidase-like"/>
    <property type="match status" value="1"/>
</dbReference>
<accession>A0A3B4A1W5</accession>
<reference evidence="3" key="1">
    <citation type="submission" date="2025-08" db="UniProtKB">
        <authorList>
            <consortium name="Ensembl"/>
        </authorList>
    </citation>
    <scope>IDENTIFICATION</scope>
</reference>
<proteinExistence type="predicted"/>
<dbReference type="PANTHER" id="PTHR43690:SF18">
    <property type="entry name" value="INSULIN-DEGRADING ENZYME-RELATED"/>
    <property type="match status" value="1"/>
</dbReference>
<feature type="domain" description="Coenzyme PQQ synthesis protein F-like C-terminal lobe" evidence="2">
    <location>
        <begin position="3"/>
        <end position="99"/>
    </location>
</feature>
<dbReference type="InterPro" id="IPR054734">
    <property type="entry name" value="PqqF-like_C_4"/>
</dbReference>
<dbReference type="InterPro" id="IPR050626">
    <property type="entry name" value="Peptidase_M16"/>
</dbReference>
<evidence type="ECO:0000313" key="3">
    <source>
        <dbReference type="Ensembl" id="ENSPMGP00000011008.1"/>
    </source>
</evidence>
<protein>
    <recommendedName>
        <fullName evidence="2">Coenzyme PQQ synthesis protein F-like C-terminal lobe domain-containing protein</fullName>
    </recommendedName>
</protein>
<evidence type="ECO:0000313" key="4">
    <source>
        <dbReference type="Proteomes" id="UP000261520"/>
    </source>
</evidence>
<dbReference type="AlphaFoldDB" id="A0A3B4A1W5"/>
<keyword evidence="1" id="KW-0479">Metal-binding</keyword>
<dbReference type="SUPFAM" id="SSF63411">
    <property type="entry name" value="LuxS/MPP-like metallohydrolase"/>
    <property type="match status" value="1"/>
</dbReference>
<organism evidence="3 4">
    <name type="scientific">Periophthalmus magnuspinnatus</name>
    <dbReference type="NCBI Taxonomy" id="409849"/>
    <lineage>
        <taxon>Eukaryota</taxon>
        <taxon>Metazoa</taxon>
        <taxon>Chordata</taxon>
        <taxon>Craniata</taxon>
        <taxon>Vertebrata</taxon>
        <taxon>Euteleostomi</taxon>
        <taxon>Actinopterygii</taxon>
        <taxon>Neopterygii</taxon>
        <taxon>Teleostei</taxon>
        <taxon>Neoteleostei</taxon>
        <taxon>Acanthomorphata</taxon>
        <taxon>Gobiaria</taxon>
        <taxon>Gobiiformes</taxon>
        <taxon>Gobioidei</taxon>
        <taxon>Gobiidae</taxon>
        <taxon>Oxudercinae</taxon>
        <taxon>Periophthalmus</taxon>
    </lineage>
</organism>
<evidence type="ECO:0000256" key="1">
    <source>
        <dbReference type="ARBA" id="ARBA00022723"/>
    </source>
</evidence>
<keyword evidence="4" id="KW-1185">Reference proteome</keyword>
<name>A0A3B4A1W5_9GOBI</name>
<dbReference type="GO" id="GO:0046872">
    <property type="term" value="F:metal ion binding"/>
    <property type="evidence" value="ECO:0007669"/>
    <property type="project" value="UniProtKB-KW"/>
</dbReference>
<sequence length="210" mass="23678">VNMEEPCFDFLRTKETLGYQVYPSCRNTSGVLGFSVTVKTQATKFSSELVEARVQSFLSSFGGRLSSLGADSFRTQTLALVQQKKKQDSHLGEEVERHWSEVMTQQYVYDRVHREVSALLSFSQDDLVSWFNELREDNRQLSVHVVGFGAEEGDSLDSTVGGDVNSSYEEEQELLFLSASSPRLQQATPICDIRAFNTALPLHPYHKVLQ</sequence>
<reference evidence="3" key="2">
    <citation type="submission" date="2025-09" db="UniProtKB">
        <authorList>
            <consortium name="Ensembl"/>
        </authorList>
    </citation>
    <scope>IDENTIFICATION</scope>
</reference>
<dbReference type="STRING" id="409849.ENSPMGP00000011008"/>
<dbReference type="Proteomes" id="UP000261520">
    <property type="component" value="Unplaced"/>
</dbReference>
<evidence type="ECO:0000259" key="2">
    <source>
        <dbReference type="Pfam" id="PF22456"/>
    </source>
</evidence>